<name>A0A6J1A707_9ROSI</name>
<accession>A0A6J1A707</accession>
<keyword evidence="5 7" id="KW-0505">Motor protein</keyword>
<dbReference type="InterPro" id="IPR027640">
    <property type="entry name" value="Kinesin-like_fam"/>
</dbReference>
<evidence type="ECO:0000256" key="5">
    <source>
        <dbReference type="ARBA" id="ARBA00023175"/>
    </source>
</evidence>
<evidence type="ECO:0000259" key="9">
    <source>
        <dbReference type="PROSITE" id="PS50067"/>
    </source>
</evidence>
<dbReference type="GO" id="GO:0008017">
    <property type="term" value="F:microtubule binding"/>
    <property type="evidence" value="ECO:0007669"/>
    <property type="project" value="InterPro"/>
</dbReference>
<evidence type="ECO:0000256" key="4">
    <source>
        <dbReference type="ARBA" id="ARBA00023054"/>
    </source>
</evidence>
<dbReference type="PROSITE" id="PS00411">
    <property type="entry name" value="KINESIN_MOTOR_1"/>
    <property type="match status" value="1"/>
</dbReference>
<protein>
    <recommendedName>
        <fullName evidence="8">Kinesin-like protein</fullName>
    </recommendedName>
</protein>
<proteinExistence type="inferred from homology"/>
<feature type="binding site" evidence="7">
    <location>
        <begin position="86"/>
        <end position="93"/>
    </location>
    <ligand>
        <name>ATP</name>
        <dbReference type="ChEBI" id="CHEBI:30616"/>
    </ligand>
</feature>
<dbReference type="GO" id="GO:0007018">
    <property type="term" value="P:microtubule-based movement"/>
    <property type="evidence" value="ECO:0007669"/>
    <property type="project" value="InterPro"/>
</dbReference>
<keyword evidence="10" id="KW-1185">Reference proteome</keyword>
<evidence type="ECO:0000256" key="2">
    <source>
        <dbReference type="ARBA" id="ARBA00022741"/>
    </source>
</evidence>
<keyword evidence="2 7" id="KW-0547">Nucleotide-binding</keyword>
<dbReference type="GO" id="GO:0005874">
    <property type="term" value="C:microtubule"/>
    <property type="evidence" value="ECO:0007669"/>
    <property type="project" value="UniProtKB-KW"/>
</dbReference>
<dbReference type="InterPro" id="IPR001752">
    <property type="entry name" value="Kinesin_motor_dom"/>
</dbReference>
<dbReference type="RefSeq" id="XP_021282635.1">
    <property type="nucleotide sequence ID" value="XM_021426960.1"/>
</dbReference>
<dbReference type="SMART" id="SM00129">
    <property type="entry name" value="KISc"/>
    <property type="match status" value="1"/>
</dbReference>
<dbReference type="InterPro" id="IPR027417">
    <property type="entry name" value="P-loop_NTPase"/>
</dbReference>
<evidence type="ECO:0000313" key="10">
    <source>
        <dbReference type="Proteomes" id="UP000504621"/>
    </source>
</evidence>
<feature type="domain" description="Kinesin motor" evidence="9">
    <location>
        <begin position="3"/>
        <end position="333"/>
    </location>
</feature>
<dbReference type="GO" id="GO:0005524">
    <property type="term" value="F:ATP binding"/>
    <property type="evidence" value="ECO:0007669"/>
    <property type="project" value="UniProtKB-UniRule"/>
</dbReference>
<keyword evidence="4" id="KW-0175">Coiled coil</keyword>
<dbReference type="InterPro" id="IPR036961">
    <property type="entry name" value="Kinesin_motor_dom_sf"/>
</dbReference>
<keyword evidence="1 8" id="KW-0493">Microtubule</keyword>
<dbReference type="GeneID" id="110415338"/>
<gene>
    <name evidence="11" type="primary">LOC110415338</name>
</gene>
<dbReference type="SUPFAM" id="SSF52540">
    <property type="entry name" value="P-loop containing nucleoside triphosphate hydrolases"/>
    <property type="match status" value="1"/>
</dbReference>
<dbReference type="PANTHER" id="PTHR47968">
    <property type="entry name" value="CENTROMERE PROTEIN E"/>
    <property type="match status" value="1"/>
</dbReference>
<sequence>MSNVTVCVRFRPLSSKEKRDHGDDICIESLDSETFTIKDEKEEGFTFSFDKVFYEKSKQADVYEFLVLPIVRDAVDATNGTIIVYGQTGAGKTYSMEGPNILESDEQKKGILPRVVDGLFACIRSSDESVKYTIKLSVVEIYMEKVRDLFDLSKDNIQIKESRTQGILLSGATEISLLDPAEALQSLSSGIANRAIGETQMNMASSRSHCVYMFTLNQESTTENRVKSGKLILVDLAGSEKVEKTGAEGRVLEEAKTINKSLSALGNVINALTCGSPAKANHIPYRDSKLTRILQDALGGSSRTALLCCCSPSSLNASESLSTLRFGARAKHIKASALVKGNEEKYLKKNGACSATRDESFDIILKKMSERLDAEDVELLEELFIQAGLFVDFGSTEDLESAYQDVAQQTISSLIQAVEDLKFTVEMLQGENKALKERFAAAEQFDALRGENAGFLHKILGFLGSFFSKELYDLAISI</sequence>
<keyword evidence="3 7" id="KW-0067">ATP-binding</keyword>
<dbReference type="Gene3D" id="3.40.850.10">
    <property type="entry name" value="Kinesin motor domain"/>
    <property type="match status" value="1"/>
</dbReference>
<evidence type="ECO:0000256" key="3">
    <source>
        <dbReference type="ARBA" id="ARBA00022840"/>
    </source>
</evidence>
<evidence type="ECO:0000256" key="6">
    <source>
        <dbReference type="ARBA" id="ARBA00061495"/>
    </source>
</evidence>
<evidence type="ECO:0000313" key="11">
    <source>
        <dbReference type="RefSeq" id="XP_021282635.1"/>
    </source>
</evidence>
<evidence type="ECO:0000256" key="1">
    <source>
        <dbReference type="ARBA" id="ARBA00022701"/>
    </source>
</evidence>
<dbReference type="GO" id="GO:0003777">
    <property type="term" value="F:microtubule motor activity"/>
    <property type="evidence" value="ECO:0007669"/>
    <property type="project" value="InterPro"/>
</dbReference>
<dbReference type="OrthoDB" id="3176171at2759"/>
<dbReference type="AlphaFoldDB" id="A0A6J1A707"/>
<dbReference type="PRINTS" id="PR00380">
    <property type="entry name" value="KINESINHEAVY"/>
</dbReference>
<evidence type="ECO:0000256" key="8">
    <source>
        <dbReference type="RuleBase" id="RU000394"/>
    </source>
</evidence>
<dbReference type="Pfam" id="PF00225">
    <property type="entry name" value="Kinesin"/>
    <property type="match status" value="1"/>
</dbReference>
<evidence type="ECO:0000256" key="7">
    <source>
        <dbReference type="PROSITE-ProRule" id="PRU00283"/>
    </source>
</evidence>
<dbReference type="PANTHER" id="PTHR47968:SF17">
    <property type="entry name" value="KINESIN-LIKE PROTEIN"/>
    <property type="match status" value="1"/>
</dbReference>
<comment type="similarity">
    <text evidence="6">Belongs to the TRAFAC class myosin-kinesin ATPase superfamily. Kinesin family. KIN-1 subfamily.</text>
</comment>
<dbReference type="FunFam" id="3.40.850.10:FF:000114">
    <property type="entry name" value="Kinesin-like protein"/>
    <property type="match status" value="1"/>
</dbReference>
<dbReference type="InterPro" id="IPR019821">
    <property type="entry name" value="Kinesin_motor_CS"/>
</dbReference>
<dbReference type="Proteomes" id="UP000504621">
    <property type="component" value="Unplaced"/>
</dbReference>
<dbReference type="PROSITE" id="PS50067">
    <property type="entry name" value="KINESIN_MOTOR_2"/>
    <property type="match status" value="1"/>
</dbReference>
<organism evidence="10 11">
    <name type="scientific">Herrania umbratica</name>
    <dbReference type="NCBI Taxonomy" id="108875"/>
    <lineage>
        <taxon>Eukaryota</taxon>
        <taxon>Viridiplantae</taxon>
        <taxon>Streptophyta</taxon>
        <taxon>Embryophyta</taxon>
        <taxon>Tracheophyta</taxon>
        <taxon>Spermatophyta</taxon>
        <taxon>Magnoliopsida</taxon>
        <taxon>eudicotyledons</taxon>
        <taxon>Gunneridae</taxon>
        <taxon>Pentapetalae</taxon>
        <taxon>rosids</taxon>
        <taxon>malvids</taxon>
        <taxon>Malvales</taxon>
        <taxon>Malvaceae</taxon>
        <taxon>Byttnerioideae</taxon>
        <taxon>Herrania</taxon>
    </lineage>
</organism>
<dbReference type="CDD" id="cd01369">
    <property type="entry name" value="KISc_KHC_KIF5"/>
    <property type="match status" value="1"/>
</dbReference>
<reference evidence="11" key="1">
    <citation type="submission" date="2025-08" db="UniProtKB">
        <authorList>
            <consortium name="RefSeq"/>
        </authorList>
    </citation>
    <scope>IDENTIFICATION</scope>
    <source>
        <tissue evidence="11">Leaf</tissue>
    </source>
</reference>